<feature type="transmembrane region" description="Helical" evidence="8">
    <location>
        <begin position="327"/>
        <end position="360"/>
    </location>
</feature>
<keyword evidence="7 8" id="KW-0472">Membrane</keyword>
<evidence type="ECO:0000256" key="2">
    <source>
        <dbReference type="ARBA" id="ARBA00009773"/>
    </source>
</evidence>
<comment type="subcellular location">
    <subcellularLocation>
        <location evidence="1">Cell membrane</location>
        <topology evidence="1">Multi-pass membrane protein</topology>
    </subcellularLocation>
</comment>
<evidence type="ECO:0000256" key="6">
    <source>
        <dbReference type="ARBA" id="ARBA00022989"/>
    </source>
</evidence>
<proteinExistence type="inferred from homology"/>
<feature type="transmembrane region" description="Helical" evidence="8">
    <location>
        <begin position="12"/>
        <end position="32"/>
    </location>
</feature>
<evidence type="ECO:0000256" key="5">
    <source>
        <dbReference type="ARBA" id="ARBA00022692"/>
    </source>
</evidence>
<name>A0A7X2T2Y7_9FIRM</name>
<dbReference type="Pfam" id="PF01594">
    <property type="entry name" value="AI-2E_transport"/>
    <property type="match status" value="1"/>
</dbReference>
<keyword evidence="4" id="KW-1003">Cell membrane</keyword>
<comment type="similarity">
    <text evidence="2">Belongs to the autoinducer-2 exporter (AI-2E) (TC 2.A.86) family.</text>
</comment>
<evidence type="ECO:0000313" key="9">
    <source>
        <dbReference type="EMBL" id="MSS00994.1"/>
    </source>
</evidence>
<gene>
    <name evidence="9" type="ORF">FYJ50_02485</name>
</gene>
<dbReference type="GO" id="GO:0005886">
    <property type="term" value="C:plasma membrane"/>
    <property type="evidence" value="ECO:0007669"/>
    <property type="project" value="UniProtKB-SubCell"/>
</dbReference>
<evidence type="ECO:0000256" key="3">
    <source>
        <dbReference type="ARBA" id="ARBA00022448"/>
    </source>
</evidence>
<sequence>MLEDNEKLKKLAKWIIGIFTCCILIFLGIKYFNDIAQFVSKCIGYAGPLFLGMIFALILNVPMGFFEKLLKKKMNRFVRPLSIVLSIVLVLGIFAGVSVLVVPELAKAISLIIDIVLNSIDKLEGLDASSFDFVSDAIASIDIDWMAIKSSVETWFMSFGKNFVNHAANMIGSVVSGFITFFVGLIFSIYILSSKEKLMKQTGRLIRAWIPEKFANYFIHVCEVCNNVFKLYVAGQATEAIILGTLCMIGMLILGMPYAPMIGALVGVTALIPIVGAFVGCIVGFIMILTISPFKALIFVVFFLVLQQIEGNMIYPKVVGSKINLPAIWVLAAVTIGGNIGGILGMLFSVPVTSSLYTLVKEATKNREKSLKINTK</sequence>
<evidence type="ECO:0000256" key="7">
    <source>
        <dbReference type="ARBA" id="ARBA00023136"/>
    </source>
</evidence>
<feature type="transmembrane region" description="Helical" evidence="8">
    <location>
        <begin position="240"/>
        <end position="259"/>
    </location>
</feature>
<dbReference type="GO" id="GO:0055085">
    <property type="term" value="P:transmembrane transport"/>
    <property type="evidence" value="ECO:0007669"/>
    <property type="project" value="TreeGrafter"/>
</dbReference>
<organism evidence="9 10">
    <name type="scientific">Floccifex porci</name>
    <dbReference type="NCBI Taxonomy" id="2606629"/>
    <lineage>
        <taxon>Bacteria</taxon>
        <taxon>Bacillati</taxon>
        <taxon>Bacillota</taxon>
        <taxon>Erysipelotrichia</taxon>
        <taxon>Erysipelotrichales</taxon>
        <taxon>Erysipelotrichaceae</taxon>
        <taxon>Floccifex</taxon>
    </lineage>
</organism>
<dbReference type="AlphaFoldDB" id="A0A7X2T2Y7"/>
<evidence type="ECO:0000256" key="1">
    <source>
        <dbReference type="ARBA" id="ARBA00004651"/>
    </source>
</evidence>
<reference evidence="9 10" key="1">
    <citation type="submission" date="2019-08" db="EMBL/GenBank/DDBJ databases">
        <title>In-depth cultivation of the pig gut microbiome towards novel bacterial diversity and tailored functional studies.</title>
        <authorList>
            <person name="Wylensek D."/>
            <person name="Hitch T.C.A."/>
            <person name="Clavel T."/>
        </authorList>
    </citation>
    <scope>NUCLEOTIDE SEQUENCE [LARGE SCALE GENOMIC DNA]</scope>
    <source>
        <strain evidence="9 10">LKV-178-WT-2G</strain>
    </source>
</reference>
<evidence type="ECO:0000313" key="10">
    <source>
        <dbReference type="Proteomes" id="UP000470082"/>
    </source>
</evidence>
<dbReference type="Proteomes" id="UP000470082">
    <property type="component" value="Unassembled WGS sequence"/>
</dbReference>
<feature type="transmembrane region" description="Helical" evidence="8">
    <location>
        <begin position="38"/>
        <end position="61"/>
    </location>
</feature>
<keyword evidence="6 8" id="KW-1133">Transmembrane helix</keyword>
<dbReference type="RefSeq" id="WP_154459470.1">
    <property type="nucleotide sequence ID" value="NZ_JAQYTQ010000017.1"/>
</dbReference>
<evidence type="ECO:0000256" key="8">
    <source>
        <dbReference type="SAM" id="Phobius"/>
    </source>
</evidence>
<keyword evidence="3" id="KW-0813">Transport</keyword>
<feature type="transmembrane region" description="Helical" evidence="8">
    <location>
        <begin position="265"/>
        <end position="289"/>
    </location>
</feature>
<keyword evidence="5 8" id="KW-0812">Transmembrane</keyword>
<dbReference type="PANTHER" id="PTHR21716">
    <property type="entry name" value="TRANSMEMBRANE PROTEIN"/>
    <property type="match status" value="1"/>
</dbReference>
<dbReference type="EMBL" id="VUMM01000003">
    <property type="protein sequence ID" value="MSS00994.1"/>
    <property type="molecule type" value="Genomic_DNA"/>
</dbReference>
<comment type="caution">
    <text evidence="9">The sequence shown here is derived from an EMBL/GenBank/DDBJ whole genome shotgun (WGS) entry which is preliminary data.</text>
</comment>
<accession>A0A7X2T2Y7</accession>
<dbReference type="InterPro" id="IPR002549">
    <property type="entry name" value="AI-2E-like"/>
</dbReference>
<feature type="transmembrane region" description="Helical" evidence="8">
    <location>
        <begin position="81"/>
        <end position="102"/>
    </location>
</feature>
<evidence type="ECO:0000256" key="4">
    <source>
        <dbReference type="ARBA" id="ARBA00022475"/>
    </source>
</evidence>
<dbReference type="PANTHER" id="PTHR21716:SF53">
    <property type="entry name" value="PERMEASE PERM-RELATED"/>
    <property type="match status" value="1"/>
</dbReference>
<feature type="transmembrane region" description="Helical" evidence="8">
    <location>
        <begin position="167"/>
        <end position="192"/>
    </location>
</feature>
<keyword evidence="10" id="KW-1185">Reference proteome</keyword>
<protein>
    <submittedName>
        <fullName evidence="9">AI-2E family transporter</fullName>
    </submittedName>
</protein>